<keyword evidence="3" id="KW-1185">Reference proteome</keyword>
<accession>A0AAV9JER3</accession>
<sequence>MQQGQAPPNTPSRLPALLDLLGHAATSGTIPRETAQACANALWHEEVRRAAQGYHDETAIAAAARALFASVPVESLAVGRGYEVEGGYDGAAAAVTLVYFEELRLVIAAEAEGRRGREEGAAAADARSRPQQQQKEGDVTAAAADHTQQQHVATTTTAAVPAEAAQRPEALAAESRRQQEAAAAAAAAVDPTRPQQVATPAAIPTELRLLKTIRDRALATGQLSRSQAETYGAALDHPEAMRAFHGHPRCACGRGPFCTKRIESAAHALYGYLRAHGDRAARGKVLDHWSRLAFVVGSARMREEDVRAVAEGGEEALAALCAERERARGRPGLD</sequence>
<evidence type="ECO:0000313" key="3">
    <source>
        <dbReference type="Proteomes" id="UP001324427"/>
    </source>
</evidence>
<name>A0AAV9JER3_9PEZI</name>
<dbReference type="EMBL" id="JAVFHQ010000036">
    <property type="protein sequence ID" value="KAK4542952.1"/>
    <property type="molecule type" value="Genomic_DNA"/>
</dbReference>
<dbReference type="AlphaFoldDB" id="A0AAV9JER3"/>
<feature type="region of interest" description="Disordered" evidence="1">
    <location>
        <begin position="114"/>
        <end position="201"/>
    </location>
</feature>
<evidence type="ECO:0000256" key="1">
    <source>
        <dbReference type="SAM" id="MobiDB-lite"/>
    </source>
</evidence>
<feature type="compositionally biased region" description="Low complexity" evidence="1">
    <location>
        <begin position="139"/>
        <end position="173"/>
    </location>
</feature>
<protein>
    <submittedName>
        <fullName evidence="2">Uncharacterized protein</fullName>
    </submittedName>
</protein>
<organism evidence="2 3">
    <name type="scientific">Oleoguttula mirabilis</name>
    <dbReference type="NCBI Taxonomy" id="1507867"/>
    <lineage>
        <taxon>Eukaryota</taxon>
        <taxon>Fungi</taxon>
        <taxon>Dikarya</taxon>
        <taxon>Ascomycota</taxon>
        <taxon>Pezizomycotina</taxon>
        <taxon>Dothideomycetes</taxon>
        <taxon>Dothideomycetidae</taxon>
        <taxon>Mycosphaerellales</taxon>
        <taxon>Teratosphaeriaceae</taxon>
        <taxon>Oleoguttula</taxon>
    </lineage>
</organism>
<dbReference type="Proteomes" id="UP001324427">
    <property type="component" value="Unassembled WGS sequence"/>
</dbReference>
<proteinExistence type="predicted"/>
<reference evidence="2 3" key="1">
    <citation type="submission" date="2021-11" db="EMBL/GenBank/DDBJ databases">
        <title>Black yeast isolated from Biological Soil Crust.</title>
        <authorList>
            <person name="Kurbessoian T."/>
        </authorList>
    </citation>
    <scope>NUCLEOTIDE SEQUENCE [LARGE SCALE GENOMIC DNA]</scope>
    <source>
        <strain evidence="2 3">CCFEE 5522</strain>
    </source>
</reference>
<evidence type="ECO:0000313" key="2">
    <source>
        <dbReference type="EMBL" id="KAK4542952.1"/>
    </source>
</evidence>
<gene>
    <name evidence="2" type="ORF">LTR36_005950</name>
</gene>
<comment type="caution">
    <text evidence="2">The sequence shown here is derived from an EMBL/GenBank/DDBJ whole genome shotgun (WGS) entry which is preliminary data.</text>
</comment>